<dbReference type="EC" id="2.7.13.3" evidence="2"/>
<dbReference type="PROSITE" id="PS50109">
    <property type="entry name" value="HIS_KIN"/>
    <property type="match status" value="1"/>
</dbReference>
<evidence type="ECO:0000259" key="8">
    <source>
        <dbReference type="PROSITE" id="PS50109"/>
    </source>
</evidence>
<dbReference type="EMBL" id="FORY01000004">
    <property type="protein sequence ID" value="SFJ36936.1"/>
    <property type="molecule type" value="Genomic_DNA"/>
</dbReference>
<evidence type="ECO:0000256" key="7">
    <source>
        <dbReference type="SAM" id="Phobius"/>
    </source>
</evidence>
<dbReference type="Pfam" id="PF02518">
    <property type="entry name" value="HATPase_c"/>
    <property type="match status" value="1"/>
</dbReference>
<dbReference type="PANTHER" id="PTHR43711">
    <property type="entry name" value="TWO-COMPONENT HISTIDINE KINASE"/>
    <property type="match status" value="1"/>
</dbReference>
<feature type="transmembrane region" description="Helical" evidence="7">
    <location>
        <begin position="150"/>
        <end position="169"/>
    </location>
</feature>
<feature type="transmembrane region" description="Helical" evidence="7">
    <location>
        <begin position="12"/>
        <end position="33"/>
    </location>
</feature>
<feature type="transmembrane region" description="Helical" evidence="7">
    <location>
        <begin position="214"/>
        <end position="230"/>
    </location>
</feature>
<comment type="catalytic activity">
    <reaction evidence="1">
        <text>ATP + protein L-histidine = ADP + protein N-phospho-L-histidine.</text>
        <dbReference type="EC" id="2.7.13.3"/>
    </reaction>
</comment>
<keyword evidence="6" id="KW-0902">Two-component regulatory system</keyword>
<dbReference type="InterPro" id="IPR050736">
    <property type="entry name" value="Sensor_HK_Regulatory"/>
</dbReference>
<keyword evidence="7" id="KW-0812">Transmembrane</keyword>
<evidence type="ECO:0000256" key="5">
    <source>
        <dbReference type="ARBA" id="ARBA00022777"/>
    </source>
</evidence>
<dbReference type="Proteomes" id="UP000183299">
    <property type="component" value="Unassembled WGS sequence"/>
</dbReference>
<dbReference type="Gene3D" id="1.10.287.130">
    <property type="match status" value="1"/>
</dbReference>
<feature type="transmembrane region" description="Helical" evidence="7">
    <location>
        <begin position="40"/>
        <end position="58"/>
    </location>
</feature>
<evidence type="ECO:0000256" key="3">
    <source>
        <dbReference type="ARBA" id="ARBA00022553"/>
    </source>
</evidence>
<dbReference type="STRING" id="576117.SAMN04488138_10488"/>
<keyword evidence="7" id="KW-1133">Transmembrane helix</keyword>
<feature type="transmembrane region" description="Helical" evidence="7">
    <location>
        <begin position="70"/>
        <end position="92"/>
    </location>
</feature>
<dbReference type="InterPro" id="IPR005467">
    <property type="entry name" value="His_kinase_dom"/>
</dbReference>
<dbReference type="PRINTS" id="PR00344">
    <property type="entry name" value="BCTRLSENSOR"/>
</dbReference>
<evidence type="ECO:0000313" key="10">
    <source>
        <dbReference type="Proteomes" id="UP000183299"/>
    </source>
</evidence>
<dbReference type="Gene3D" id="3.30.565.10">
    <property type="entry name" value="Histidine kinase-like ATPase, C-terminal domain"/>
    <property type="match status" value="1"/>
</dbReference>
<dbReference type="SMART" id="SM00387">
    <property type="entry name" value="HATPase_c"/>
    <property type="match status" value="1"/>
</dbReference>
<dbReference type="GO" id="GO:0000155">
    <property type="term" value="F:phosphorelay sensor kinase activity"/>
    <property type="evidence" value="ECO:0007669"/>
    <property type="project" value="InterPro"/>
</dbReference>
<dbReference type="InterPro" id="IPR003594">
    <property type="entry name" value="HATPase_dom"/>
</dbReference>
<evidence type="ECO:0000313" key="9">
    <source>
        <dbReference type="EMBL" id="SFJ36936.1"/>
    </source>
</evidence>
<dbReference type="Pfam" id="PF16927">
    <property type="entry name" value="HisKA_7TM"/>
    <property type="match status" value="1"/>
</dbReference>
<dbReference type="InterPro" id="IPR031621">
    <property type="entry name" value="HisKA_7TM"/>
</dbReference>
<reference evidence="9 10" key="1">
    <citation type="submission" date="2016-10" db="EMBL/GenBank/DDBJ databases">
        <authorList>
            <person name="de Groot N.N."/>
        </authorList>
    </citation>
    <scope>NUCLEOTIDE SEQUENCE [LARGE SCALE GENOMIC DNA]</scope>
    <source>
        <strain evidence="9 10">CGMCC 1.8891</strain>
    </source>
</reference>
<dbReference type="InterPro" id="IPR003661">
    <property type="entry name" value="HisK_dim/P_dom"/>
</dbReference>
<feature type="domain" description="Histidine kinase" evidence="8">
    <location>
        <begin position="365"/>
        <end position="584"/>
    </location>
</feature>
<feature type="transmembrane region" description="Helical" evidence="7">
    <location>
        <begin position="104"/>
        <end position="122"/>
    </location>
</feature>
<dbReference type="InterPro" id="IPR004358">
    <property type="entry name" value="Sig_transdc_His_kin-like_C"/>
</dbReference>
<dbReference type="InterPro" id="IPR036097">
    <property type="entry name" value="HisK_dim/P_sf"/>
</dbReference>
<dbReference type="RefSeq" id="WP_074914007.1">
    <property type="nucleotide sequence ID" value="NZ_FORY01000004.1"/>
</dbReference>
<organism evidence="9 10">
    <name type="scientific">Celeribacter halophilus</name>
    <dbReference type="NCBI Taxonomy" id="576117"/>
    <lineage>
        <taxon>Bacteria</taxon>
        <taxon>Pseudomonadati</taxon>
        <taxon>Pseudomonadota</taxon>
        <taxon>Alphaproteobacteria</taxon>
        <taxon>Rhodobacterales</taxon>
        <taxon>Roseobacteraceae</taxon>
        <taxon>Celeribacter</taxon>
    </lineage>
</organism>
<name>A0A1I3QUZ3_9RHOB</name>
<accession>A0A1I3QUZ3</accession>
<keyword evidence="10" id="KW-1185">Reference proteome</keyword>
<proteinExistence type="predicted"/>
<feature type="transmembrane region" description="Helical" evidence="7">
    <location>
        <begin position="181"/>
        <end position="208"/>
    </location>
</feature>
<dbReference type="CDD" id="cd00082">
    <property type="entry name" value="HisKA"/>
    <property type="match status" value="1"/>
</dbReference>
<keyword evidence="5 9" id="KW-0418">Kinase</keyword>
<dbReference type="PANTHER" id="PTHR43711:SF1">
    <property type="entry name" value="HISTIDINE KINASE 1"/>
    <property type="match status" value="1"/>
</dbReference>
<dbReference type="InterPro" id="IPR036890">
    <property type="entry name" value="HATPase_C_sf"/>
</dbReference>
<gene>
    <name evidence="9" type="ORF">SAMN04488138_10488</name>
</gene>
<dbReference type="Pfam" id="PF00512">
    <property type="entry name" value="HisKA"/>
    <property type="match status" value="1"/>
</dbReference>
<dbReference type="SMART" id="SM00388">
    <property type="entry name" value="HisKA"/>
    <property type="match status" value="1"/>
</dbReference>
<dbReference type="AlphaFoldDB" id="A0A1I3QUZ3"/>
<dbReference type="OrthoDB" id="7179697at2"/>
<keyword evidence="7" id="KW-0472">Membrane</keyword>
<evidence type="ECO:0000256" key="6">
    <source>
        <dbReference type="ARBA" id="ARBA00023012"/>
    </source>
</evidence>
<evidence type="ECO:0000256" key="1">
    <source>
        <dbReference type="ARBA" id="ARBA00000085"/>
    </source>
</evidence>
<keyword evidence="3" id="KW-0597">Phosphoprotein</keyword>
<evidence type="ECO:0000256" key="2">
    <source>
        <dbReference type="ARBA" id="ARBA00012438"/>
    </source>
</evidence>
<dbReference type="CDD" id="cd00075">
    <property type="entry name" value="HATPase"/>
    <property type="match status" value="1"/>
</dbReference>
<protein>
    <recommendedName>
        <fullName evidence="2">histidine kinase</fullName>
        <ecNumber evidence="2">2.7.13.3</ecNumber>
    </recommendedName>
</protein>
<dbReference type="SUPFAM" id="SSF55874">
    <property type="entry name" value="ATPase domain of HSP90 chaperone/DNA topoisomerase II/histidine kinase"/>
    <property type="match status" value="1"/>
</dbReference>
<evidence type="ECO:0000256" key="4">
    <source>
        <dbReference type="ARBA" id="ARBA00022679"/>
    </source>
</evidence>
<dbReference type="SUPFAM" id="SSF47384">
    <property type="entry name" value="Homodimeric domain of signal transducing histidine kinase"/>
    <property type="match status" value="1"/>
</dbReference>
<keyword evidence="4" id="KW-0808">Transferase</keyword>
<sequence>MTCLEGVPANPVFWSVCGVCAVAALGLFTTLKLQKFNGKFYYAHTFGALIWTLLAVGFESASTDFDCQFQWAILAWPGNAMVPIAWCFFVFAYVDHAAWLKKRIVFAALTLIPLAIFTFAATNQWHNLVYTDETRILPGEDHIQYVHGPGFYVIVTILYAFVVPTLWCLAKAFKRAKRTAWPLLITLLLITITPLTANASYVIFGFTIFGLDPTSFMFTLGIIIFTWMLLTNKTMDMAFVGQSALFNTMTEPVIMIDRFQNIMQMNAAAKQSGLHHNSGRNLKELLANIRDMTPSGSPDQLCIDDRIYEPRIREIESPLDPAKTILGWSITFVDITDRIAVSAALEEALQRADEASRAKDEFISVVSHELRTPLTSLTGGLSLALSGRLGEVNDPILSLLKIAHRNGLRLTRLIDNILLTQKINVNALNLESKPVKLAQLLEESLEENKMFATERGIELALKDVDRNAVVIGDAFAIRQIVDNLLSNAIKFSVENGVVEGSVIASNGQATLSITNSGRGIPAGMESQVFGRFEQVNDKVESYTQGSGLGLHISRNLAEKMLGNIFYESEEGRKTTFFTTFPIAATPDNA</sequence>